<dbReference type="STRING" id="1855283.SAMN05216382_1135"/>
<evidence type="ECO:0000256" key="1">
    <source>
        <dbReference type="SAM" id="SignalP"/>
    </source>
</evidence>
<feature type="domain" description="Spore coat protein U/FanG" evidence="2">
    <location>
        <begin position="17"/>
        <end position="159"/>
    </location>
</feature>
<keyword evidence="3" id="KW-0167">Capsid protein</keyword>
<keyword evidence="1" id="KW-0732">Signal</keyword>
<reference evidence="4" key="1">
    <citation type="submission" date="2016-10" db="EMBL/GenBank/DDBJ databases">
        <authorList>
            <person name="Varghese N."/>
            <person name="Submissions S."/>
        </authorList>
    </citation>
    <scope>NUCLEOTIDE SEQUENCE [LARGE SCALE GENOMIC DNA]</scope>
    <source>
        <strain evidence="4">JS21-1</strain>
    </source>
</reference>
<sequence>MSLIARLLALFTGALAALLFAAPAQAANCTVTAATGANIGSQTSYTVIGGTVPTVTTTAGLDCPGALLNLLSADYARATATSSNGFALRSGAGDAIAYRLSADPSGSFTFTQGGTVDYMNPQLLSLLGLGQSNLSTPLYVKLTASPNVPAGTYTDTVTVNWQWSICRGIGALGACILRETGSGTTILTVTMIVTKDCRLTAPPVSFGSAPLVSKFTPVTQAVQIACTKGASYAVSFTAGAAGNARPWRTMSDGAGNVLRYNIYRSDGTTVWDESNPLPVATLGTGATAPDQATAYIARIDTTQATPPAGSYTDTISVLVTF</sequence>
<feature type="domain" description="Spore coat protein U/FanG" evidence="2">
    <location>
        <begin position="185"/>
        <end position="317"/>
    </location>
</feature>
<dbReference type="Pfam" id="PF05229">
    <property type="entry name" value="SCPU"/>
    <property type="match status" value="2"/>
</dbReference>
<protein>
    <submittedName>
        <fullName evidence="3">Spore coat protein U (SCPU) domain-containing protein</fullName>
    </submittedName>
</protein>
<feature type="signal peptide" evidence="1">
    <location>
        <begin position="1"/>
        <end position="26"/>
    </location>
</feature>
<dbReference type="InterPro" id="IPR007893">
    <property type="entry name" value="Spore_coat_U/FanG"/>
</dbReference>
<evidence type="ECO:0000313" key="3">
    <source>
        <dbReference type="EMBL" id="SEK93257.1"/>
    </source>
</evidence>
<dbReference type="EMBL" id="FNZZ01000002">
    <property type="protein sequence ID" value="SEK93257.1"/>
    <property type="molecule type" value="Genomic_DNA"/>
</dbReference>
<dbReference type="SMART" id="SM00972">
    <property type="entry name" value="SCPU"/>
    <property type="match status" value="2"/>
</dbReference>
<evidence type="ECO:0000313" key="4">
    <source>
        <dbReference type="Proteomes" id="UP000199214"/>
    </source>
</evidence>
<name>A0A1H7L4R0_9SPHN</name>
<dbReference type="RefSeq" id="WP_093004216.1">
    <property type="nucleotide sequence ID" value="NZ_FNZZ01000002.1"/>
</dbReference>
<accession>A0A1H7L4R0</accession>
<organism evidence="3 4">
    <name type="scientific">Sphingomonas palmae</name>
    <dbReference type="NCBI Taxonomy" id="1855283"/>
    <lineage>
        <taxon>Bacteria</taxon>
        <taxon>Pseudomonadati</taxon>
        <taxon>Pseudomonadota</taxon>
        <taxon>Alphaproteobacteria</taxon>
        <taxon>Sphingomonadales</taxon>
        <taxon>Sphingomonadaceae</taxon>
        <taxon>Sphingomonas</taxon>
    </lineage>
</organism>
<dbReference type="PANTHER" id="PTHR37089:SF1">
    <property type="entry name" value="MEMBRANE PROTEIN"/>
    <property type="match status" value="1"/>
</dbReference>
<feature type="chain" id="PRO_5011748894" evidence="1">
    <location>
        <begin position="27"/>
        <end position="321"/>
    </location>
</feature>
<proteinExistence type="predicted"/>
<dbReference type="PANTHER" id="PTHR37089">
    <property type="entry name" value="PROTEIN U-RELATED"/>
    <property type="match status" value="1"/>
</dbReference>
<keyword evidence="3" id="KW-0946">Virion</keyword>
<keyword evidence="4" id="KW-1185">Reference proteome</keyword>
<gene>
    <name evidence="3" type="ORF">SAMN05216382_1135</name>
</gene>
<dbReference type="AlphaFoldDB" id="A0A1H7L4R0"/>
<dbReference type="Proteomes" id="UP000199214">
    <property type="component" value="Unassembled WGS sequence"/>
</dbReference>
<dbReference type="InterPro" id="IPR053167">
    <property type="entry name" value="Spore_coat_component"/>
</dbReference>
<dbReference type="OrthoDB" id="8901110at2"/>
<evidence type="ECO:0000259" key="2">
    <source>
        <dbReference type="Pfam" id="PF05229"/>
    </source>
</evidence>